<accession>A0ABY7WEG3</accession>
<evidence type="ECO:0000313" key="4">
    <source>
        <dbReference type="Proteomes" id="UP001221558"/>
    </source>
</evidence>
<dbReference type="GO" id="GO:0008745">
    <property type="term" value="F:N-acetylmuramoyl-L-alanine amidase activity"/>
    <property type="evidence" value="ECO:0007669"/>
    <property type="project" value="UniProtKB-EC"/>
</dbReference>
<organism evidence="3 4">
    <name type="scientific">Sphingobacterium oryzagri</name>
    <dbReference type="NCBI Taxonomy" id="3025669"/>
    <lineage>
        <taxon>Bacteria</taxon>
        <taxon>Pseudomonadati</taxon>
        <taxon>Bacteroidota</taxon>
        <taxon>Sphingobacteriia</taxon>
        <taxon>Sphingobacteriales</taxon>
        <taxon>Sphingobacteriaceae</taxon>
        <taxon>Sphingobacterium</taxon>
    </lineage>
</organism>
<dbReference type="InterPro" id="IPR002502">
    <property type="entry name" value="Amidase_domain"/>
</dbReference>
<dbReference type="Proteomes" id="UP001221558">
    <property type="component" value="Chromosome"/>
</dbReference>
<dbReference type="RefSeq" id="WP_274266326.1">
    <property type="nucleotide sequence ID" value="NZ_CP117880.1"/>
</dbReference>
<keyword evidence="4" id="KW-1185">Reference proteome</keyword>
<reference evidence="3 4" key="1">
    <citation type="submission" date="2023-02" db="EMBL/GenBank/DDBJ databases">
        <title>Genome sequence of Sphingobacterium sp. KACC 22765.</title>
        <authorList>
            <person name="Kim S."/>
            <person name="Heo J."/>
            <person name="Kwon S.-W."/>
        </authorList>
    </citation>
    <scope>NUCLEOTIDE SEQUENCE [LARGE SCALE GENOMIC DNA]</scope>
    <source>
        <strain evidence="3 4">KACC 22765</strain>
    </source>
</reference>
<dbReference type="InterPro" id="IPR036505">
    <property type="entry name" value="Amidase/PGRP_sf"/>
</dbReference>
<dbReference type="Pfam" id="PF08239">
    <property type="entry name" value="SH3_3"/>
    <property type="match status" value="1"/>
</dbReference>
<keyword evidence="3" id="KW-0378">Hydrolase</keyword>
<proteinExistence type="predicted"/>
<dbReference type="CDD" id="cd06583">
    <property type="entry name" value="PGRP"/>
    <property type="match status" value="1"/>
</dbReference>
<evidence type="ECO:0000259" key="2">
    <source>
        <dbReference type="Pfam" id="PF08239"/>
    </source>
</evidence>
<gene>
    <name evidence="3" type="ORF">PQ465_14960</name>
</gene>
<dbReference type="EMBL" id="CP117880">
    <property type="protein sequence ID" value="WDF67598.1"/>
    <property type="molecule type" value="Genomic_DNA"/>
</dbReference>
<dbReference type="InterPro" id="IPR003646">
    <property type="entry name" value="SH3-like_bac-type"/>
</dbReference>
<evidence type="ECO:0000259" key="1">
    <source>
        <dbReference type="Pfam" id="PF01510"/>
    </source>
</evidence>
<dbReference type="Pfam" id="PF01510">
    <property type="entry name" value="Amidase_2"/>
    <property type="match status" value="1"/>
</dbReference>
<dbReference type="PANTHER" id="PTHR34408">
    <property type="entry name" value="FAMILY PROTEIN, PUTATIVE-RELATED"/>
    <property type="match status" value="1"/>
</dbReference>
<feature type="domain" description="N-acetylmuramoyl-L-alanine amidase" evidence="1">
    <location>
        <begin position="27"/>
        <end position="170"/>
    </location>
</feature>
<dbReference type="SUPFAM" id="SSF55846">
    <property type="entry name" value="N-acetylmuramoyl-L-alanine amidase-like"/>
    <property type="match status" value="1"/>
</dbReference>
<dbReference type="Gene3D" id="2.30.30.40">
    <property type="entry name" value="SH3 Domains"/>
    <property type="match status" value="2"/>
</dbReference>
<evidence type="ECO:0000313" key="3">
    <source>
        <dbReference type="EMBL" id="WDF67598.1"/>
    </source>
</evidence>
<dbReference type="EC" id="3.5.1.28" evidence="3"/>
<dbReference type="Gene3D" id="3.40.80.10">
    <property type="entry name" value="Peptidoglycan recognition protein-like"/>
    <property type="match status" value="1"/>
</dbReference>
<feature type="domain" description="SH3b" evidence="2">
    <location>
        <begin position="215"/>
        <end position="266"/>
    </location>
</feature>
<protein>
    <submittedName>
        <fullName evidence="3">N-acetylmuramoyl-L-alanine amidase</fullName>
        <ecNumber evidence="3">3.5.1.28</ecNumber>
    </submittedName>
</protein>
<dbReference type="InterPro" id="IPR052354">
    <property type="entry name" value="Cell_Wall_Dynamics_Protein"/>
</dbReference>
<sequence>METKYGFTKMSIDEFISWMQQVSISRTILAVQQHHTYLPDYTHFDGSNHFERQKAMKDYHVLNNGWNDIGQHFTIFPDGSILTGRGLEKAPACIYGQNAHAICLENLGNFDIGHDQMTTWQQASIVAVTAALCTRFNLRPSIETIVYHHWFDLTSGARNNGTRNNKSCPGTGFFGGNKVADCQANFIPLIQSKLAGHVMREDTSDVQSYVAVTASALRVRSGPSTQHRVASDVSSAQYGAILRVYEQQGDWLKISKSKQHWVSERYTVLVERAIVSADVLRVRSGPGTSFAAVDNRYKGEVVFVSRSEGQWCRIALDDRWVNGASLEMD</sequence>
<dbReference type="PANTHER" id="PTHR34408:SF1">
    <property type="entry name" value="GLYCOSYL HYDROLASE FAMILY 19 DOMAIN-CONTAINING PROTEIN HI_1415"/>
    <property type="match status" value="1"/>
</dbReference>
<name>A0ABY7WEG3_9SPHI</name>